<keyword evidence="1" id="KW-0472">Membrane</keyword>
<keyword evidence="1" id="KW-0812">Transmembrane</keyword>
<gene>
    <name evidence="2" type="ORF">ACD_4C00086G0003</name>
</gene>
<evidence type="ECO:0000256" key="1">
    <source>
        <dbReference type="SAM" id="Phobius"/>
    </source>
</evidence>
<evidence type="ECO:0000313" key="2">
    <source>
        <dbReference type="EMBL" id="EKE27012.1"/>
    </source>
</evidence>
<dbReference type="AlphaFoldDB" id="K2FYN3"/>
<reference evidence="2" key="1">
    <citation type="journal article" date="2012" name="Science">
        <title>Fermentation, hydrogen, and sulfur metabolism in multiple uncultivated bacterial phyla.</title>
        <authorList>
            <person name="Wrighton K.C."/>
            <person name="Thomas B.C."/>
            <person name="Sharon I."/>
            <person name="Miller C.S."/>
            <person name="Castelle C.J."/>
            <person name="VerBerkmoes N.C."/>
            <person name="Wilkins M.J."/>
            <person name="Hettich R.L."/>
            <person name="Lipton M.S."/>
            <person name="Williams K.H."/>
            <person name="Long P.E."/>
            <person name="Banfield J.F."/>
        </authorList>
    </citation>
    <scope>NUCLEOTIDE SEQUENCE [LARGE SCALE GENOMIC DNA]</scope>
</reference>
<sequence>MNKKKSENDMKFEKKEIIYSAIIEKELLHNGLVQREQLKTLKEVNETMKGLTSVLKEFERHEFLTIHKSKWKIALYNFSLWILFAIWTVFWLFLVSWFTYHFIKDSEILKNIVDNQLKIRQFNIQDIRSKITSEKK</sequence>
<protein>
    <submittedName>
        <fullName evidence="2">Uncharacterized protein</fullName>
    </submittedName>
</protein>
<comment type="caution">
    <text evidence="2">The sequence shown here is derived from an EMBL/GenBank/DDBJ whole genome shotgun (WGS) entry which is preliminary data.</text>
</comment>
<keyword evidence="1" id="KW-1133">Transmembrane helix</keyword>
<accession>K2FYN3</accession>
<dbReference type="EMBL" id="AMFJ01000602">
    <property type="protein sequence ID" value="EKE27012.1"/>
    <property type="molecule type" value="Genomic_DNA"/>
</dbReference>
<name>K2FYN3_9BACT</name>
<organism evidence="2">
    <name type="scientific">uncultured bacterium</name>
    <name type="common">gcode 4</name>
    <dbReference type="NCBI Taxonomy" id="1234023"/>
    <lineage>
        <taxon>Bacteria</taxon>
        <taxon>environmental samples</taxon>
    </lineage>
</organism>
<proteinExistence type="predicted"/>
<feature type="transmembrane region" description="Helical" evidence="1">
    <location>
        <begin position="78"/>
        <end position="100"/>
    </location>
</feature>